<keyword evidence="4 8" id="KW-1003">Cell membrane</keyword>
<evidence type="ECO:0000256" key="5">
    <source>
        <dbReference type="ARBA" id="ARBA00022692"/>
    </source>
</evidence>
<comment type="subunit">
    <text evidence="3 8">Homodimer and heterodimers.</text>
</comment>
<reference evidence="10 12" key="2">
    <citation type="journal article" date="2018" name="Plant J.">
        <title>The Physcomitrella patens chromosome-scale assembly reveals moss genome structure and evolution.</title>
        <authorList>
            <person name="Lang D."/>
            <person name="Ullrich K.K."/>
            <person name="Murat F."/>
            <person name="Fuchs J."/>
            <person name="Jenkins J."/>
            <person name="Haas F.B."/>
            <person name="Piednoel M."/>
            <person name="Gundlach H."/>
            <person name="Van Bel M."/>
            <person name="Meyberg R."/>
            <person name="Vives C."/>
            <person name="Morata J."/>
            <person name="Symeonidi A."/>
            <person name="Hiss M."/>
            <person name="Muchero W."/>
            <person name="Kamisugi Y."/>
            <person name="Saleh O."/>
            <person name="Blanc G."/>
            <person name="Decker E.L."/>
            <person name="van Gessel N."/>
            <person name="Grimwood J."/>
            <person name="Hayes R.D."/>
            <person name="Graham S.W."/>
            <person name="Gunter L.E."/>
            <person name="McDaniel S.F."/>
            <person name="Hoernstein S.N.W."/>
            <person name="Larsson A."/>
            <person name="Li F.W."/>
            <person name="Perroud P.F."/>
            <person name="Phillips J."/>
            <person name="Ranjan P."/>
            <person name="Rokshar D.S."/>
            <person name="Rothfels C.J."/>
            <person name="Schneider L."/>
            <person name="Shu S."/>
            <person name="Stevenson D.W."/>
            <person name="Thummler F."/>
            <person name="Tillich M."/>
            <person name="Villarreal Aguilar J.C."/>
            <person name="Widiez T."/>
            <person name="Wong G.K."/>
            <person name="Wymore A."/>
            <person name="Zhang Y."/>
            <person name="Zimmer A.D."/>
            <person name="Quatrano R.S."/>
            <person name="Mayer K.F.X."/>
            <person name="Goodstein D."/>
            <person name="Casacuberta J.M."/>
            <person name="Vandepoele K."/>
            <person name="Reski R."/>
            <person name="Cuming A.C."/>
            <person name="Tuskan G.A."/>
            <person name="Maumus F."/>
            <person name="Salse J."/>
            <person name="Schmutz J."/>
            <person name="Rensing S.A."/>
        </authorList>
    </citation>
    <scope>NUCLEOTIDE SEQUENCE [LARGE SCALE GENOMIC DNA]</scope>
    <source>
        <strain evidence="11 12">cv. Gransden 2004</strain>
    </source>
</reference>
<dbReference type="PaxDb" id="3218-PP1S39_243V6.1"/>
<keyword evidence="6 8" id="KW-1133">Transmembrane helix</keyword>
<evidence type="ECO:0000259" key="9">
    <source>
        <dbReference type="Pfam" id="PF04535"/>
    </source>
</evidence>
<feature type="transmembrane region" description="Helical" evidence="8">
    <location>
        <begin position="46"/>
        <end position="71"/>
    </location>
</feature>
<dbReference type="Gramene" id="Pp3c11_2040V3.1">
    <property type="protein sequence ID" value="Pp3c11_2040V3.1"/>
    <property type="gene ID" value="Pp3c11_2040"/>
</dbReference>
<reference evidence="10 12" key="1">
    <citation type="journal article" date="2008" name="Science">
        <title>The Physcomitrella genome reveals evolutionary insights into the conquest of land by plants.</title>
        <authorList>
            <person name="Rensing S."/>
            <person name="Lang D."/>
            <person name="Zimmer A."/>
            <person name="Terry A."/>
            <person name="Salamov A."/>
            <person name="Shapiro H."/>
            <person name="Nishiyama T."/>
            <person name="Perroud P.-F."/>
            <person name="Lindquist E."/>
            <person name="Kamisugi Y."/>
            <person name="Tanahashi T."/>
            <person name="Sakakibara K."/>
            <person name="Fujita T."/>
            <person name="Oishi K."/>
            <person name="Shin-I T."/>
            <person name="Kuroki Y."/>
            <person name="Toyoda A."/>
            <person name="Suzuki Y."/>
            <person name="Hashimoto A."/>
            <person name="Yamaguchi K."/>
            <person name="Sugano A."/>
            <person name="Kohara Y."/>
            <person name="Fujiyama A."/>
            <person name="Anterola A."/>
            <person name="Aoki S."/>
            <person name="Ashton N."/>
            <person name="Barbazuk W.B."/>
            <person name="Barker E."/>
            <person name="Bennetzen J."/>
            <person name="Bezanilla M."/>
            <person name="Blankenship R."/>
            <person name="Cho S.H."/>
            <person name="Dutcher S."/>
            <person name="Estelle M."/>
            <person name="Fawcett J.A."/>
            <person name="Gundlach H."/>
            <person name="Hanada K."/>
            <person name="Heyl A."/>
            <person name="Hicks K.A."/>
            <person name="Hugh J."/>
            <person name="Lohr M."/>
            <person name="Mayer K."/>
            <person name="Melkozernov A."/>
            <person name="Murata T."/>
            <person name="Nelson D."/>
            <person name="Pils B."/>
            <person name="Prigge M."/>
            <person name="Reiss B."/>
            <person name="Renner T."/>
            <person name="Rombauts S."/>
            <person name="Rushton P."/>
            <person name="Sanderfoot A."/>
            <person name="Schween G."/>
            <person name="Shiu S.-H."/>
            <person name="Stueber K."/>
            <person name="Theodoulou F.L."/>
            <person name="Tu H."/>
            <person name="Van de Peer Y."/>
            <person name="Verrier P.J."/>
            <person name="Waters E."/>
            <person name="Wood A."/>
            <person name="Yang L."/>
            <person name="Cove D."/>
            <person name="Cuming A."/>
            <person name="Hasebe M."/>
            <person name="Lucas S."/>
            <person name="Mishler D.B."/>
            <person name="Reski R."/>
            <person name="Grigoriev I."/>
            <person name="Quatrano R.S."/>
            <person name="Boore J.L."/>
        </authorList>
    </citation>
    <scope>NUCLEOTIDE SEQUENCE [LARGE SCALE GENOMIC DNA]</scope>
    <source>
        <strain evidence="11 12">cv. Gransden 2004</strain>
    </source>
</reference>
<evidence type="ECO:0000313" key="12">
    <source>
        <dbReference type="Proteomes" id="UP000006727"/>
    </source>
</evidence>
<name>A0A2K1JT41_PHYPA</name>
<dbReference type="EnsemblPlants" id="Pp3c11_2040V3.1">
    <property type="protein sequence ID" value="Pp3c11_2040V3.1"/>
    <property type="gene ID" value="Pp3c11_2040"/>
</dbReference>
<dbReference type="PANTHER" id="PTHR33573:SF50">
    <property type="entry name" value="CASP-LIKE PROTEIN 4A3"/>
    <property type="match status" value="1"/>
</dbReference>
<dbReference type="AlphaFoldDB" id="A0A2K1JT41"/>
<accession>A0A2K1JT41</accession>
<dbReference type="Proteomes" id="UP000006727">
    <property type="component" value="Chromosome 11"/>
</dbReference>
<gene>
    <name evidence="10" type="ORF">PHYPA_014473</name>
</gene>
<feature type="transmembrane region" description="Helical" evidence="8">
    <location>
        <begin position="140"/>
        <end position="160"/>
    </location>
</feature>
<dbReference type="EMBL" id="ABEU02000011">
    <property type="protein sequence ID" value="PNR44703.1"/>
    <property type="molecule type" value="Genomic_DNA"/>
</dbReference>
<dbReference type="Pfam" id="PF04535">
    <property type="entry name" value="CASP_dom"/>
    <property type="match status" value="1"/>
</dbReference>
<evidence type="ECO:0000256" key="3">
    <source>
        <dbReference type="ARBA" id="ARBA00011489"/>
    </source>
</evidence>
<evidence type="ECO:0000256" key="6">
    <source>
        <dbReference type="ARBA" id="ARBA00022989"/>
    </source>
</evidence>
<sequence>MTDADGGAWHSEVFDNGRNLPKVDTAAPADASPVVPPARTQRSTTVLSVVSIVLRCLTILFTATSFAILASNEGTNEHLGYAWRALNSHSMIYSLLIDVIVCFYCIVQLIFKIICLSLGKGALSGPTQLGSTITYVCDQGLTYMLAAGFGAAISVHLLAVSVSGSRMCDWDSEYFCSRNSVSAAMGFVCIGLSANIAHFRTY</sequence>
<feature type="transmembrane region" description="Helical" evidence="8">
    <location>
        <begin position="180"/>
        <end position="199"/>
    </location>
</feature>
<evidence type="ECO:0000313" key="10">
    <source>
        <dbReference type="EMBL" id="PNR44703.1"/>
    </source>
</evidence>
<comment type="subcellular location">
    <subcellularLocation>
        <location evidence="1 8">Cell membrane</location>
        <topology evidence="1 8">Multi-pass membrane protein</topology>
    </subcellularLocation>
</comment>
<keyword evidence="7 8" id="KW-0472">Membrane</keyword>
<organism evidence="10">
    <name type="scientific">Physcomitrium patens</name>
    <name type="common">Spreading-leaved earth moss</name>
    <name type="synonym">Physcomitrella patens</name>
    <dbReference type="NCBI Taxonomy" id="3218"/>
    <lineage>
        <taxon>Eukaryota</taxon>
        <taxon>Viridiplantae</taxon>
        <taxon>Streptophyta</taxon>
        <taxon>Embryophyta</taxon>
        <taxon>Bryophyta</taxon>
        <taxon>Bryophytina</taxon>
        <taxon>Bryopsida</taxon>
        <taxon>Funariidae</taxon>
        <taxon>Funariales</taxon>
        <taxon>Funariaceae</taxon>
        <taxon>Physcomitrium</taxon>
    </lineage>
</organism>
<feature type="domain" description="Casparian strip membrane protein" evidence="9">
    <location>
        <begin position="46"/>
        <end position="189"/>
    </location>
</feature>
<dbReference type="PANTHER" id="PTHR33573">
    <property type="entry name" value="CASP-LIKE PROTEIN 4A4"/>
    <property type="match status" value="1"/>
</dbReference>
<reference evidence="11" key="3">
    <citation type="submission" date="2020-12" db="UniProtKB">
        <authorList>
            <consortium name="EnsemblPlants"/>
        </authorList>
    </citation>
    <scope>IDENTIFICATION</scope>
</reference>
<dbReference type="GO" id="GO:0005886">
    <property type="term" value="C:plasma membrane"/>
    <property type="evidence" value="ECO:0007669"/>
    <property type="project" value="UniProtKB-SubCell"/>
</dbReference>
<evidence type="ECO:0000256" key="4">
    <source>
        <dbReference type="ARBA" id="ARBA00022475"/>
    </source>
</evidence>
<proteinExistence type="inferred from homology"/>
<evidence type="ECO:0000256" key="8">
    <source>
        <dbReference type="RuleBase" id="RU361233"/>
    </source>
</evidence>
<keyword evidence="5 8" id="KW-0812">Transmembrane</keyword>
<evidence type="ECO:0000256" key="1">
    <source>
        <dbReference type="ARBA" id="ARBA00004651"/>
    </source>
</evidence>
<feature type="transmembrane region" description="Helical" evidence="8">
    <location>
        <begin position="91"/>
        <end position="119"/>
    </location>
</feature>
<protein>
    <recommendedName>
        <fullName evidence="8">CASP-like protein</fullName>
    </recommendedName>
</protein>
<dbReference type="InterPro" id="IPR006702">
    <property type="entry name" value="CASP_dom"/>
</dbReference>
<evidence type="ECO:0000256" key="7">
    <source>
        <dbReference type="ARBA" id="ARBA00023136"/>
    </source>
</evidence>
<evidence type="ECO:0000256" key="2">
    <source>
        <dbReference type="ARBA" id="ARBA00007651"/>
    </source>
</evidence>
<comment type="similarity">
    <text evidence="2 8">Belongs to the Casparian strip membrane proteins (CASP) family.</text>
</comment>
<keyword evidence="12" id="KW-1185">Reference proteome</keyword>
<dbReference type="InParanoid" id="A0A2K1JT41"/>
<evidence type="ECO:0000313" key="11">
    <source>
        <dbReference type="EnsemblPlants" id="Pp3c11_2040V3.1"/>
    </source>
</evidence>